<comment type="similarity">
    <text evidence="2">Belongs to the prominin family.</text>
</comment>
<name>A0A1D1V095_RAMVA</name>
<dbReference type="Pfam" id="PF05478">
    <property type="entry name" value="Prominin"/>
    <property type="match status" value="1"/>
</dbReference>
<feature type="transmembrane region" description="Helical" evidence="8">
    <location>
        <begin position="162"/>
        <end position="183"/>
    </location>
</feature>
<evidence type="ECO:0000256" key="9">
    <source>
        <dbReference type="SAM" id="SignalP"/>
    </source>
</evidence>
<feature type="signal peptide" evidence="9">
    <location>
        <begin position="1"/>
        <end position="23"/>
    </location>
</feature>
<evidence type="ECO:0000256" key="2">
    <source>
        <dbReference type="ARBA" id="ARBA00006058"/>
    </source>
</evidence>
<feature type="transmembrane region" description="Helical" evidence="8">
    <location>
        <begin position="112"/>
        <end position="141"/>
    </location>
</feature>
<dbReference type="PANTHER" id="PTHR22730:SF1">
    <property type="entry name" value="PROMININ-LIKE PROTEIN"/>
    <property type="match status" value="1"/>
</dbReference>
<feature type="chain" id="PRO_5008897878" description="Prominin-like protein" evidence="9">
    <location>
        <begin position="24"/>
        <end position="922"/>
    </location>
</feature>
<comment type="subcellular location">
    <subcellularLocation>
        <location evidence="1">Membrane</location>
        <topology evidence="1">Multi-pass membrane protein</topology>
    </subcellularLocation>
</comment>
<sequence length="922" mass="102748">MDHRGLFFVLLFCCCCSWNFSHSLVLTNESKSAIPVGYTRYESDVRYASNNGSRRYDDGRGMYPLYALTDLFVNFVGSDLKKDIPNDLLPSTDGNIGNYYDYTKEWLKWEQGVTICAGIGVALAILVPLIGLIFCCCRCCGRCGSTPEKYGKRSDPCHCGTLTALLVLLCIVMTFGLVAAFLANHYMRVNVRKVNETIQDSIGDIESYLQDSQKHASHVLVNNFKELEGHVRDSLNETEHTSEKLFDSGVDLVGADKLFAFADRLGRADVGIKALNASFLRLQELEDIARQNVSTIRGWMLDVVNACNESPVDKASCQAIASARDQLALVVDFADLSLSQGLTELEKQISPNAVAQIREARTKLGSVRANLSHELETATGIVTKKLDEARIKVLDIELKMRQQSNQAQHELAQIQVQPYFDYVHEYNDYVWYGKLAFCILLALFLAIFVLGSLFGICGSRSGAVYVDPFCSKRKGACLLMCGVGLVVLFFFIAMIAVVVLFIVGVNLQLLGCDSVINPTANNHIKVLSIILRQYNVIPSEEEVPQMGNLPQIIQKCYNNESIYNVLGLNTTFSVENVMDGKLREMDVLPEVERIVQAAAQRIKQTSFLSARERAALLNLADSPLINRVNLEPLRKRLAVDEVLRGSMDLLMNGTNFLLTYLREDPALEGVAYRIGRELDYLRSTVVPEIETEKSRSLGIVNDLSTLLEDSNASSVIKTFVSDLERVESRFHQDSEPIIREIANDTLKNVEWLVSQYINYSLHEIQDKVGRCGPASAAVNATVNVVCDAVLHPFNGYWLSNGFCLIVFLPILLISVALAWHYRLPESYGSGSSDSSDYETHTEIDTIPLANRRQRIHPSNVDNSGYDSRARQSKATQWAFHNAFKDQAAYHPVHHRGSGMPSAPPGDDIYTRPPSYYYPGSTS</sequence>
<comment type="caution">
    <text evidence="10">The sequence shown here is derived from an EMBL/GenBank/DDBJ whole genome shotgun (WGS) entry which is preliminary data.</text>
</comment>
<evidence type="ECO:0008006" key="12">
    <source>
        <dbReference type="Google" id="ProtNLM"/>
    </source>
</evidence>
<evidence type="ECO:0000256" key="3">
    <source>
        <dbReference type="ARBA" id="ARBA00022692"/>
    </source>
</evidence>
<feature type="region of interest" description="Disordered" evidence="7">
    <location>
        <begin position="848"/>
        <end position="867"/>
    </location>
</feature>
<evidence type="ECO:0000313" key="10">
    <source>
        <dbReference type="EMBL" id="GAU93362.1"/>
    </source>
</evidence>
<evidence type="ECO:0000256" key="4">
    <source>
        <dbReference type="ARBA" id="ARBA00022989"/>
    </source>
</evidence>
<evidence type="ECO:0000256" key="8">
    <source>
        <dbReference type="SAM" id="Phobius"/>
    </source>
</evidence>
<evidence type="ECO:0000256" key="1">
    <source>
        <dbReference type="ARBA" id="ARBA00004141"/>
    </source>
</evidence>
<dbReference type="GO" id="GO:0016020">
    <property type="term" value="C:membrane"/>
    <property type="evidence" value="ECO:0007669"/>
    <property type="project" value="UniProtKB-SubCell"/>
</dbReference>
<dbReference type="InterPro" id="IPR008795">
    <property type="entry name" value="Prominin"/>
</dbReference>
<feature type="transmembrane region" description="Helical" evidence="8">
    <location>
        <begin position="477"/>
        <end position="503"/>
    </location>
</feature>
<keyword evidence="4 8" id="KW-1133">Transmembrane helix</keyword>
<evidence type="ECO:0000313" key="11">
    <source>
        <dbReference type="Proteomes" id="UP000186922"/>
    </source>
</evidence>
<organism evidence="10 11">
    <name type="scientific">Ramazzottius varieornatus</name>
    <name type="common">Water bear</name>
    <name type="synonym">Tardigrade</name>
    <dbReference type="NCBI Taxonomy" id="947166"/>
    <lineage>
        <taxon>Eukaryota</taxon>
        <taxon>Metazoa</taxon>
        <taxon>Ecdysozoa</taxon>
        <taxon>Tardigrada</taxon>
        <taxon>Eutardigrada</taxon>
        <taxon>Parachela</taxon>
        <taxon>Hypsibioidea</taxon>
        <taxon>Ramazzottiidae</taxon>
        <taxon>Ramazzottius</taxon>
    </lineage>
</organism>
<dbReference type="PANTHER" id="PTHR22730">
    <property type="entry name" value="PROMININ PROM PROTEIN"/>
    <property type="match status" value="1"/>
</dbReference>
<protein>
    <recommendedName>
        <fullName evidence="12">Prominin-like protein</fullName>
    </recommendedName>
</protein>
<dbReference type="OrthoDB" id="6229420at2759"/>
<dbReference type="EMBL" id="BDGG01000002">
    <property type="protein sequence ID" value="GAU93362.1"/>
    <property type="molecule type" value="Genomic_DNA"/>
</dbReference>
<keyword evidence="5 8" id="KW-0472">Membrane</keyword>
<dbReference type="Proteomes" id="UP000186922">
    <property type="component" value="Unassembled WGS sequence"/>
</dbReference>
<keyword evidence="9" id="KW-0732">Signal</keyword>
<keyword evidence="6" id="KW-0325">Glycoprotein</keyword>
<reference evidence="10 11" key="1">
    <citation type="journal article" date="2016" name="Nat. Commun.">
        <title>Extremotolerant tardigrade genome and improved radiotolerance of human cultured cells by tardigrade-unique protein.</title>
        <authorList>
            <person name="Hashimoto T."/>
            <person name="Horikawa D.D."/>
            <person name="Saito Y."/>
            <person name="Kuwahara H."/>
            <person name="Kozuka-Hata H."/>
            <person name="Shin-I T."/>
            <person name="Minakuchi Y."/>
            <person name="Ohishi K."/>
            <person name="Motoyama A."/>
            <person name="Aizu T."/>
            <person name="Enomoto A."/>
            <person name="Kondo K."/>
            <person name="Tanaka S."/>
            <person name="Hara Y."/>
            <person name="Koshikawa S."/>
            <person name="Sagara H."/>
            <person name="Miura T."/>
            <person name="Yokobori S."/>
            <person name="Miyagawa K."/>
            <person name="Suzuki Y."/>
            <person name="Kubo T."/>
            <person name="Oyama M."/>
            <person name="Kohara Y."/>
            <person name="Fujiyama A."/>
            <person name="Arakawa K."/>
            <person name="Katayama T."/>
            <person name="Toyoda A."/>
            <person name="Kunieda T."/>
        </authorList>
    </citation>
    <scope>NUCLEOTIDE SEQUENCE [LARGE SCALE GENOMIC DNA]</scope>
    <source>
        <strain evidence="10 11">YOKOZUNA-1</strain>
    </source>
</reference>
<feature type="transmembrane region" description="Helical" evidence="8">
    <location>
        <begin position="796"/>
        <end position="819"/>
    </location>
</feature>
<feature type="transmembrane region" description="Helical" evidence="8">
    <location>
        <begin position="429"/>
        <end position="456"/>
    </location>
</feature>
<feature type="region of interest" description="Disordered" evidence="7">
    <location>
        <begin position="891"/>
        <end position="922"/>
    </location>
</feature>
<evidence type="ECO:0000256" key="5">
    <source>
        <dbReference type="ARBA" id="ARBA00023136"/>
    </source>
</evidence>
<gene>
    <name evidence="10" type="primary">RvY_05315-1</name>
    <name evidence="10" type="synonym">RvY_05315.1</name>
    <name evidence="10" type="ORF">RvY_05315</name>
</gene>
<dbReference type="AlphaFoldDB" id="A0A1D1V095"/>
<evidence type="ECO:0000256" key="7">
    <source>
        <dbReference type="SAM" id="MobiDB-lite"/>
    </source>
</evidence>
<keyword evidence="11" id="KW-1185">Reference proteome</keyword>
<keyword evidence="3 8" id="KW-0812">Transmembrane</keyword>
<evidence type="ECO:0000256" key="6">
    <source>
        <dbReference type="ARBA" id="ARBA00023180"/>
    </source>
</evidence>
<proteinExistence type="inferred from homology"/>
<accession>A0A1D1V095</accession>